<protein>
    <submittedName>
        <fullName evidence="2">Uncharacterized protein</fullName>
    </submittedName>
</protein>
<dbReference type="RefSeq" id="WP_013408586.1">
    <property type="nucleotide sequence ID" value="NC_014655.1"/>
</dbReference>
<name>E4RQT1_LEAB4</name>
<keyword evidence="1" id="KW-1133">Transmembrane helix</keyword>
<evidence type="ECO:0000256" key="1">
    <source>
        <dbReference type="SAM" id="Phobius"/>
    </source>
</evidence>
<dbReference type="KEGG" id="lby:Lbys_1831"/>
<accession>E4RQT1</accession>
<feature type="transmembrane region" description="Helical" evidence="1">
    <location>
        <begin position="12"/>
        <end position="31"/>
    </location>
</feature>
<evidence type="ECO:0000313" key="3">
    <source>
        <dbReference type="Proteomes" id="UP000007435"/>
    </source>
</evidence>
<gene>
    <name evidence="2" type="ordered locus">Lbys_1831</name>
</gene>
<dbReference type="EMBL" id="CP002305">
    <property type="protein sequence ID" value="ADQ17537.1"/>
    <property type="molecule type" value="Genomic_DNA"/>
</dbReference>
<dbReference type="AlphaFoldDB" id="E4RQT1"/>
<keyword evidence="1" id="KW-0812">Transmembrane</keyword>
<sequence>MSSLGFQELLGIKVVVGIKVLLFGAIVYGAIQLYKNLNKAK</sequence>
<dbReference type="HOGENOM" id="CLU_3272116_0_0_10"/>
<reference key="1">
    <citation type="submission" date="2010-11" db="EMBL/GenBank/DDBJ databases">
        <title>The complete genome of Leadbetterella byssophila DSM 17132.</title>
        <authorList>
            <consortium name="US DOE Joint Genome Institute (JGI-PGF)"/>
            <person name="Lucas S."/>
            <person name="Copeland A."/>
            <person name="Lapidus A."/>
            <person name="Glavina del Rio T."/>
            <person name="Dalin E."/>
            <person name="Tice H."/>
            <person name="Bruce D."/>
            <person name="Goodwin L."/>
            <person name="Pitluck S."/>
            <person name="Kyrpides N."/>
            <person name="Mavromatis K."/>
            <person name="Ivanova N."/>
            <person name="Teshima H."/>
            <person name="Brettin T."/>
            <person name="Detter J.C."/>
            <person name="Han C."/>
            <person name="Tapia R."/>
            <person name="Land M."/>
            <person name="Hauser L."/>
            <person name="Markowitz V."/>
            <person name="Cheng J.-F."/>
            <person name="Hugenholtz P."/>
            <person name="Woyke T."/>
            <person name="Wu D."/>
            <person name="Tindall B."/>
            <person name="Pomrenke H.G."/>
            <person name="Brambilla E."/>
            <person name="Klenk H.-P."/>
            <person name="Eisen J.A."/>
        </authorList>
    </citation>
    <scope>NUCLEOTIDE SEQUENCE [LARGE SCALE GENOMIC DNA]</scope>
    <source>
        <strain>DSM 17132</strain>
    </source>
</reference>
<proteinExistence type="predicted"/>
<reference evidence="2 3" key="2">
    <citation type="journal article" date="2011" name="Stand. Genomic Sci.">
        <title>Complete genome sequence of Leadbetterella byssophila type strain (4M15).</title>
        <authorList>
            <person name="Abt B."/>
            <person name="Teshima H."/>
            <person name="Lucas S."/>
            <person name="Lapidus A."/>
            <person name="Del Rio T.G."/>
            <person name="Nolan M."/>
            <person name="Tice H."/>
            <person name="Cheng J.F."/>
            <person name="Pitluck S."/>
            <person name="Liolios K."/>
            <person name="Pagani I."/>
            <person name="Ivanova N."/>
            <person name="Mavromatis K."/>
            <person name="Pati A."/>
            <person name="Tapia R."/>
            <person name="Han C."/>
            <person name="Goodwin L."/>
            <person name="Chen A."/>
            <person name="Palaniappan K."/>
            <person name="Land M."/>
            <person name="Hauser L."/>
            <person name="Chang Y.J."/>
            <person name="Jeffries C.D."/>
            <person name="Rohde M."/>
            <person name="Goker M."/>
            <person name="Tindall B.J."/>
            <person name="Detter J.C."/>
            <person name="Woyke T."/>
            <person name="Bristow J."/>
            <person name="Eisen J.A."/>
            <person name="Markowitz V."/>
            <person name="Hugenholtz P."/>
            <person name="Klenk H.P."/>
            <person name="Kyrpides N.C."/>
        </authorList>
    </citation>
    <scope>NUCLEOTIDE SEQUENCE [LARGE SCALE GENOMIC DNA]</scope>
    <source>
        <strain evidence="3">DSM 17132 / JCM 16389 / KACC 11308 / NBRC 106382 / 4M15</strain>
    </source>
</reference>
<keyword evidence="1" id="KW-0472">Membrane</keyword>
<keyword evidence="3" id="KW-1185">Reference proteome</keyword>
<dbReference type="Proteomes" id="UP000007435">
    <property type="component" value="Chromosome"/>
</dbReference>
<organism evidence="2 3">
    <name type="scientific">Leadbetterella byssophila (strain DSM 17132 / JCM 16389 / KACC 11308 / NBRC 106382 / 4M15)</name>
    <dbReference type="NCBI Taxonomy" id="649349"/>
    <lineage>
        <taxon>Bacteria</taxon>
        <taxon>Pseudomonadati</taxon>
        <taxon>Bacteroidota</taxon>
        <taxon>Cytophagia</taxon>
        <taxon>Cytophagales</taxon>
        <taxon>Leadbetterellaceae</taxon>
        <taxon>Leadbetterella</taxon>
    </lineage>
</organism>
<evidence type="ECO:0000313" key="2">
    <source>
        <dbReference type="EMBL" id="ADQ17537.1"/>
    </source>
</evidence>